<dbReference type="Pfam" id="PF00057">
    <property type="entry name" value="Ldl_recept_a"/>
    <property type="match status" value="4"/>
</dbReference>
<feature type="domain" description="SRCR" evidence="11">
    <location>
        <begin position="1330"/>
        <end position="1391"/>
    </location>
</feature>
<evidence type="ECO:0000256" key="6">
    <source>
        <dbReference type="PROSITE-ProRule" id="PRU00124"/>
    </source>
</evidence>
<dbReference type="InterPro" id="IPR009003">
    <property type="entry name" value="Peptidase_S1_PA"/>
</dbReference>
<dbReference type="InterPro" id="IPR001190">
    <property type="entry name" value="SRCR"/>
</dbReference>
<dbReference type="InterPro" id="IPR018114">
    <property type="entry name" value="TRYPSIN_HIS"/>
</dbReference>
<dbReference type="PROSITE" id="PS50287">
    <property type="entry name" value="SRCR_2"/>
    <property type="match status" value="1"/>
</dbReference>
<feature type="domain" description="Peptidase S1" evidence="10">
    <location>
        <begin position="663"/>
        <end position="899"/>
    </location>
</feature>
<sequence>MKENIKTEKDHKELQGPPMSLAETVTNSRRFTRIRICLWPTILIILGLIAILVAIRILLLNTGNVTTTEIVSVKWISQSNKISNQTIQQHNGRVFYRYHNETTKINQKRKKRNLASIYNTSSNTSEEADRYKYIDIHKAREIVTNYDVKCTEENKNEICKNLVTKLKLLAGSNKQKKEKINDITKAQPYKGINSEDNKYKENMNINNVSEKLKHNEYFNKPTDISKRETRPMDGLPDISNVNVDLTYMNKDRQPYIHPYQVNAVPQSNYPPQVPLTESCLLARLLKENYPYLQGLYGSPEGYIPPQYGHPAQLYHSYPPPVSPNIYHKSREVEIHRQNVHPQDVDIFMKYFNPKNKSDSVKLSSVPSTREARCPIRLMSCDNGDDCVTEKQWCDGNVDCPDVSDEARCSCIFRVDRSRICDGYLDCPYGEDEMGCYGCSENTFSCEDVDINSQSSCFTKDQRCNNIIDCPNRRDELDCNSLSPSLHQKPVFAISNTEGFLHRNFKGNWYAVCKNPYMWAHDACRRETGLVIRPPFIQIVPIDPLLKVNYLNTNPDGFIHTSETCFNSSAIYVTCPDLLCGTRMLTNSQLIKENVAAENHLFGRNKRFLLKTHPYVFYKNPSKGHLRNHTNLENKNNFPIFDYNRSEKENKLNNIRKKRAQSRVVGGRPSQPTAWPWMAAMYRNGMFHCGGVIITEKWIMSAAHCVHEFWNHYFEIQVGMLRRFSFSPQEQNHRITKIIVNQHYSQMDMKNDLSLLMVETTIKFSRWVRPVCLPGPDTAGAEWLWGPPPGIVCTAVGWGATIEHGPDPDHMREVEVPIWNNCKHSEDRAGREICAGPVEGGKDACQGDSGGPLLCRNPLNSQQWYVAGIVSHGDGCARKDEPGVYTRVSMFIKWIRSNTLSTSLPAIQPKQECPGYRCKSGILKCLPNKRVCDKIVDCLNGDDEINCKETRAFENIFFSRMTVNENIIDTNDEVEKGESLFHTKESKKHDKNREANPSFLEASTLEMSISKTSENFESSEEQITMNPEKITFREIESTNRGDITTFSTTSSDESLESIATVLDEEVNKEDFTTSTPQNELSTNMVMVTTVSEKNDQLKHDMNTNIHKMEVNKSDITLTDKNKPNTKITEIDALHHHHHHNTKDDELESESLIVELLPNLTHAQSLHEISDRELQKNKDLEFSEKNITIHSNTSKTLPNLNQHTNISNKIEGLALSEIHPAKVRKKHLIPEEFECRHINQIIPYHYRCDQKADCEDGTDEFDCSCIDYISTFDKKLLCDGVFDCADGQDEIDCYSCADNRFLCRQSKICLPIKNVCDGKSQCPQGEDELDCFALSNGKYLSYEFDDRPKISLEGFLTKKHNNDWHIVCEDNLSNEQQEQAATHICRYLGFSSANRFYVKNVNLKNNEHLNYKLASGKRTKRELKDVPVHFAYKAANNNEHNVARHIVIDEPQLIKEECIPNVTRTCMAIYVYCDYSLYNHEVVQNLYREVDSSTVQTWPWVAKVYVDGFYKCSGVLVDTLLVLVSHSCLWDSLLEQQHISVILGSHRTLNATNGPYEQIYEVISKTELYRSKVILLKIKEPAFYSTMVKPMIVTSANIQDEDNHICVTIGQDENNSTVSVFLRETKENCNSHNRCFVRLSKSSICPAGMNSHQQWAGIISCHTEQGWYPAASFVDSRGECGLGEHINANSIENIKAEIKHFGNKDLYEPNKQIVEKTCDGVRCSRGRCIKMLHVCNGVKDCEDGQDESEQACGKKTQICQNDPHHRGCECSSGQLRCHNGKCIPKQLFNDGRDDCGDRTDEPEHVICSGYLARVMPSGLCDGILHCEDRSDEDPMFCKCYAKRTYQCGKISEVDHCVAPDMVCDGVRDCPNGEDESTCIGLHGPFGTPYGTGQVIIRSHGVWRTKCYPTQNHTKSELEAICKELGFISGHAKEVEPIDKLTPYPHNSISVDPFSTIVLNNNTKLKLRNTQEPLAKGLYDGKLENCHPVFIECL</sequence>
<feature type="disulfide bond" evidence="6">
    <location>
        <begin position="1768"/>
        <end position="1780"/>
    </location>
</feature>
<protein>
    <submittedName>
        <fullName evidence="13">Serine protease nudel</fullName>
    </submittedName>
</protein>
<comment type="caution">
    <text evidence="7">Lacks conserved residue(s) required for the propagation of feature annotation.</text>
</comment>
<dbReference type="SUPFAM" id="SSF57424">
    <property type="entry name" value="LDL receptor-like module"/>
    <property type="match status" value="7"/>
</dbReference>
<dbReference type="Proteomes" id="UP001652740">
    <property type="component" value="Unplaced"/>
</dbReference>
<dbReference type="InterPro" id="IPR043504">
    <property type="entry name" value="Peptidase_S1_PA_chymotrypsin"/>
</dbReference>
<evidence type="ECO:0000256" key="3">
    <source>
        <dbReference type="ARBA" id="ARBA00022825"/>
    </source>
</evidence>
<evidence type="ECO:0000256" key="5">
    <source>
        <dbReference type="ARBA" id="ARBA00023180"/>
    </source>
</evidence>
<dbReference type="RefSeq" id="XP_031768361.2">
    <property type="nucleotide sequence ID" value="XM_031912501.2"/>
</dbReference>
<dbReference type="PROSITE" id="PS50068">
    <property type="entry name" value="LDLRA_2"/>
    <property type="match status" value="8"/>
</dbReference>
<name>A0A6J3C7J3_GALME</name>
<feature type="disulfide bond" evidence="6">
    <location>
        <begin position="1314"/>
        <end position="1329"/>
    </location>
</feature>
<dbReference type="PANTHER" id="PTHR24252">
    <property type="entry name" value="ACROSIN-RELATED"/>
    <property type="match status" value="1"/>
</dbReference>
<dbReference type="InterPro" id="IPR001254">
    <property type="entry name" value="Trypsin_dom"/>
</dbReference>
<evidence type="ECO:0000259" key="10">
    <source>
        <dbReference type="PROSITE" id="PS50240"/>
    </source>
</evidence>
<evidence type="ECO:0000256" key="8">
    <source>
        <dbReference type="RuleBase" id="RU363034"/>
    </source>
</evidence>
<proteinExistence type="predicted"/>
<dbReference type="InParanoid" id="A0A6J3C7J3"/>
<feature type="disulfide bond" evidence="6">
    <location>
        <begin position="931"/>
        <end position="946"/>
    </location>
</feature>
<dbReference type="GO" id="GO:0016020">
    <property type="term" value="C:membrane"/>
    <property type="evidence" value="ECO:0007669"/>
    <property type="project" value="InterPro"/>
</dbReference>
<evidence type="ECO:0000313" key="12">
    <source>
        <dbReference type="Proteomes" id="UP001652740"/>
    </source>
</evidence>
<dbReference type="FunCoup" id="A0A6J3C7J3">
    <property type="interactions" value="29"/>
</dbReference>
<evidence type="ECO:0000256" key="7">
    <source>
        <dbReference type="PROSITE-ProRule" id="PRU00196"/>
    </source>
</evidence>
<dbReference type="InterPro" id="IPR033116">
    <property type="entry name" value="TRYPSIN_SER"/>
</dbReference>
<dbReference type="InterPro" id="IPR002172">
    <property type="entry name" value="LDrepeatLR_classA_rpt"/>
</dbReference>
<dbReference type="SUPFAM" id="SSF56487">
    <property type="entry name" value="SRCR-like"/>
    <property type="match status" value="1"/>
</dbReference>
<dbReference type="KEGG" id="gmw:113515610"/>
<feature type="disulfide bond" evidence="6">
    <location>
        <begin position="1861"/>
        <end position="1876"/>
    </location>
</feature>
<dbReference type="SUPFAM" id="SSF50494">
    <property type="entry name" value="Trypsin-like serine proteases"/>
    <property type="match status" value="2"/>
</dbReference>
<dbReference type="InterPro" id="IPR023415">
    <property type="entry name" value="LDLR_class-A_CS"/>
</dbReference>
<feature type="domain" description="Peptidase S1" evidence="10">
    <location>
        <begin position="1480"/>
        <end position="1821"/>
    </location>
</feature>
<keyword evidence="4 6" id="KW-1015">Disulfide bond</keyword>
<feature type="transmembrane region" description="Helical" evidence="9">
    <location>
        <begin position="36"/>
        <end position="59"/>
    </location>
</feature>
<dbReference type="SMART" id="SM00192">
    <property type="entry name" value="LDLa"/>
    <property type="match status" value="8"/>
</dbReference>
<dbReference type="PANTHER" id="PTHR24252:SF7">
    <property type="entry name" value="HYALIN"/>
    <property type="match status" value="1"/>
</dbReference>
<feature type="disulfide bond" evidence="6">
    <location>
        <begin position="1276"/>
        <end position="1291"/>
    </location>
</feature>
<dbReference type="CDD" id="cd00112">
    <property type="entry name" value="LDLa"/>
    <property type="match status" value="10"/>
</dbReference>
<dbReference type="SMART" id="SM00020">
    <property type="entry name" value="Tryp_SPc"/>
    <property type="match status" value="1"/>
</dbReference>
<keyword evidence="2 8" id="KW-0378">Hydrolase</keyword>
<keyword evidence="1 8" id="KW-0645">Protease</keyword>
<keyword evidence="9" id="KW-0812">Transmembrane</keyword>
<dbReference type="InterPro" id="IPR036055">
    <property type="entry name" value="LDL_receptor-like_sf"/>
</dbReference>
<keyword evidence="9" id="KW-0472">Membrane</keyword>
<evidence type="ECO:0000313" key="13">
    <source>
        <dbReference type="RefSeq" id="XP_031768361.2"/>
    </source>
</evidence>
<dbReference type="PROSITE" id="PS00135">
    <property type="entry name" value="TRYPSIN_SER"/>
    <property type="match status" value="1"/>
</dbReference>
<dbReference type="GeneID" id="113515610"/>
<evidence type="ECO:0000256" key="2">
    <source>
        <dbReference type="ARBA" id="ARBA00022801"/>
    </source>
</evidence>
<keyword evidence="9" id="KW-1133">Transmembrane helix</keyword>
<feature type="disulfide bond" evidence="6">
    <location>
        <begin position="912"/>
        <end position="924"/>
    </location>
</feature>
<accession>A0A6J3C7J3</accession>
<dbReference type="GO" id="GO:0004252">
    <property type="term" value="F:serine-type endopeptidase activity"/>
    <property type="evidence" value="ECO:0007669"/>
    <property type="project" value="InterPro"/>
</dbReference>
<organism evidence="12 13">
    <name type="scientific">Galleria mellonella</name>
    <name type="common">Greater wax moth</name>
    <dbReference type="NCBI Taxonomy" id="7137"/>
    <lineage>
        <taxon>Eukaryota</taxon>
        <taxon>Metazoa</taxon>
        <taxon>Ecdysozoa</taxon>
        <taxon>Arthropoda</taxon>
        <taxon>Hexapoda</taxon>
        <taxon>Insecta</taxon>
        <taxon>Pterygota</taxon>
        <taxon>Neoptera</taxon>
        <taxon>Endopterygota</taxon>
        <taxon>Lepidoptera</taxon>
        <taxon>Glossata</taxon>
        <taxon>Ditrysia</taxon>
        <taxon>Pyraloidea</taxon>
        <taxon>Pyralidae</taxon>
        <taxon>Galleriinae</taxon>
        <taxon>Galleria</taxon>
    </lineage>
</organism>
<dbReference type="GO" id="GO:0006508">
    <property type="term" value="P:proteolysis"/>
    <property type="evidence" value="ECO:0007669"/>
    <property type="project" value="UniProtKB-KW"/>
</dbReference>
<dbReference type="InterPro" id="IPR036772">
    <property type="entry name" value="SRCR-like_dom_sf"/>
</dbReference>
<keyword evidence="3 8" id="KW-0720">Serine protease</keyword>
<evidence type="ECO:0000256" key="4">
    <source>
        <dbReference type="ARBA" id="ARBA00023157"/>
    </source>
</evidence>
<keyword evidence="5" id="KW-0325">Glycoprotein</keyword>
<dbReference type="PROSITE" id="PS50240">
    <property type="entry name" value="TRYPSIN_DOM"/>
    <property type="match status" value="2"/>
</dbReference>
<dbReference type="CDD" id="cd00190">
    <property type="entry name" value="Tryp_SPc"/>
    <property type="match status" value="1"/>
</dbReference>
<dbReference type="Pfam" id="PF09342">
    <property type="entry name" value="DUF1986"/>
    <property type="match status" value="1"/>
</dbReference>
<dbReference type="PROSITE" id="PS01209">
    <property type="entry name" value="LDLRA_1"/>
    <property type="match status" value="3"/>
</dbReference>
<reference evidence="13" key="1">
    <citation type="submission" date="2025-08" db="UniProtKB">
        <authorList>
            <consortium name="RefSeq"/>
        </authorList>
    </citation>
    <scope>IDENTIFICATION</scope>
    <source>
        <tissue evidence="13">Whole larvae</tissue>
    </source>
</reference>
<dbReference type="Gene3D" id="2.40.128.620">
    <property type="match status" value="1"/>
</dbReference>
<dbReference type="PROSITE" id="PS00134">
    <property type="entry name" value="TRYPSIN_HIS"/>
    <property type="match status" value="1"/>
</dbReference>
<dbReference type="Pfam" id="PF00089">
    <property type="entry name" value="Trypsin"/>
    <property type="match status" value="1"/>
</dbReference>
<evidence type="ECO:0000256" key="9">
    <source>
        <dbReference type="SAM" id="Phobius"/>
    </source>
</evidence>
<feature type="disulfide bond" evidence="6">
    <location>
        <begin position="1775"/>
        <end position="1793"/>
    </location>
</feature>
<evidence type="ECO:0000256" key="1">
    <source>
        <dbReference type="ARBA" id="ARBA00022670"/>
    </source>
</evidence>
<dbReference type="Gene3D" id="4.10.400.10">
    <property type="entry name" value="Low-density Lipoprotein Receptor"/>
    <property type="match status" value="6"/>
</dbReference>
<dbReference type="InterPro" id="IPR015420">
    <property type="entry name" value="Peptidase_S1A_nudel"/>
</dbReference>
<feature type="disulfide bond" evidence="6">
    <location>
        <begin position="393"/>
        <end position="408"/>
    </location>
</feature>
<keyword evidence="12" id="KW-1185">Reference proteome</keyword>
<evidence type="ECO:0000259" key="11">
    <source>
        <dbReference type="PROSITE" id="PS50287"/>
    </source>
</evidence>
<feature type="disulfide bond" evidence="6">
    <location>
        <begin position="1721"/>
        <end position="1739"/>
    </location>
</feature>
<feature type="disulfide bond" evidence="6">
    <location>
        <begin position="463"/>
        <end position="478"/>
    </location>
</feature>
<gene>
    <name evidence="13" type="primary">LOC113515610</name>
</gene>
<dbReference type="Gene3D" id="2.40.10.10">
    <property type="entry name" value="Trypsin-like serine proteases"/>
    <property type="match status" value="2"/>
</dbReference>
<dbReference type="PRINTS" id="PR00261">
    <property type="entry name" value="LDLRECEPTOR"/>
</dbReference>